<dbReference type="PANTHER" id="PTHR13389">
    <property type="entry name" value="PUMILIO HOMOLOG 3"/>
    <property type="match status" value="1"/>
</dbReference>
<evidence type="ECO:0000256" key="3">
    <source>
        <dbReference type="ARBA" id="ARBA00024893"/>
    </source>
</evidence>
<dbReference type="Pfam" id="PF08144">
    <property type="entry name" value="CPL"/>
    <property type="match status" value="1"/>
</dbReference>
<dbReference type="PANTHER" id="PTHR13389:SF0">
    <property type="entry name" value="PUMILIO HOMOLOG 3"/>
    <property type="match status" value="1"/>
</dbReference>
<keyword evidence="7" id="KW-1185">Reference proteome</keyword>
<name>A0A9Q8Q7C7_9HYPO</name>
<feature type="compositionally biased region" description="Basic and acidic residues" evidence="4">
    <location>
        <begin position="90"/>
        <end position="111"/>
    </location>
</feature>
<dbReference type="RefSeq" id="XP_047838459.1">
    <property type="nucleotide sequence ID" value="XM_047982493.1"/>
</dbReference>
<dbReference type="InterPro" id="IPR033133">
    <property type="entry name" value="PUM-HD"/>
</dbReference>
<keyword evidence="1" id="KW-0677">Repeat</keyword>
<feature type="compositionally biased region" description="Basic and acidic residues" evidence="4">
    <location>
        <begin position="652"/>
        <end position="665"/>
    </location>
</feature>
<dbReference type="InterPro" id="IPR011989">
    <property type="entry name" value="ARM-like"/>
</dbReference>
<feature type="region of interest" description="Disordered" evidence="4">
    <location>
        <begin position="532"/>
        <end position="552"/>
    </location>
</feature>
<dbReference type="Proteomes" id="UP000829364">
    <property type="component" value="Chromosome 1"/>
</dbReference>
<protein>
    <submittedName>
        <fullName evidence="6">Pumilio y domain member 6</fullName>
    </submittedName>
</protein>
<dbReference type="GO" id="GO:0006417">
    <property type="term" value="P:regulation of translation"/>
    <property type="evidence" value="ECO:0007669"/>
    <property type="project" value="TreeGrafter"/>
</dbReference>
<sequence length="688" mass="75946">MASKDAKVGEKRKSSSGTKAKSDGKAKKPRMGDSSEPPKRPAKDESDDFESFSDDDGDGGVKLEGKSDDAPKAGGDKANTAFDRSGMTSRESHAKQKQLAQERKAAKPLADEVHRTKKIWERLRRKSHVPKDERQKLVEELFSIITGRCRDFVLKHDAVRAVQTAIKYSTPEQRKQIARELEGSYAQLAESRYAKFLIGKLLVQNDDEIRDLVIPNFYGKVRKLINHAEASWILDDIYRTVATKEQKASLLREWYGPEFSLRELTKDTTPTADLKEILAKEPSKRGPIMKSLVDMINTLIQKKMTGFTMLHDAMFQYYSSTTPGTEEFTEFMELIKGDEGGDLLKNMAFTKSGARLSCLLLAHGTSKDRKQLLKTYKDTLVLMAGDNYAHLVILTAFDVIDDTKLVAKSVFPELLGDKEDEIVQNVVGAVNNPNARLTLLYLFEGLSKSLFPASQSFDWEVLQEVHEIRKTTSKKDEDVRRKELIAAFAPQLLSVIAAGSTELMSTAFGCQFVADVLLSEVQGKEAALEAVAQSAKGDPKQEPAEDEVAAAPHISRTPFGGRMLKSLIQGGRFDKAAGKVVQVEPPLGFANYLYPVIKDYVVDWATGPSSFVVVAMTEAGDFGESAELKKTLKKNKKALEKAATEMTPEQAAAKEDKAEKADKGGKKGKKKADAPVGNAGSKILLEKL</sequence>
<dbReference type="GeneID" id="72063516"/>
<feature type="domain" description="PUM-HD" evidence="5">
    <location>
        <begin position="76"/>
        <end position="450"/>
    </location>
</feature>
<dbReference type="GO" id="GO:0005730">
    <property type="term" value="C:nucleolus"/>
    <property type="evidence" value="ECO:0007669"/>
    <property type="project" value="TreeGrafter"/>
</dbReference>
<dbReference type="InterPro" id="IPR012959">
    <property type="entry name" value="CPL_dom"/>
</dbReference>
<accession>A0A9Q8Q7C7</accession>
<dbReference type="GO" id="GO:0003729">
    <property type="term" value="F:mRNA binding"/>
    <property type="evidence" value="ECO:0007669"/>
    <property type="project" value="TreeGrafter"/>
</dbReference>
<evidence type="ECO:0000313" key="7">
    <source>
        <dbReference type="Proteomes" id="UP000829364"/>
    </source>
</evidence>
<feature type="compositionally biased region" description="Basic and acidic residues" evidence="4">
    <location>
        <begin position="1"/>
        <end position="13"/>
    </location>
</feature>
<dbReference type="InterPro" id="IPR016024">
    <property type="entry name" value="ARM-type_fold"/>
</dbReference>
<evidence type="ECO:0000259" key="5">
    <source>
        <dbReference type="PROSITE" id="PS50303"/>
    </source>
</evidence>
<dbReference type="InterPro" id="IPR001313">
    <property type="entry name" value="Pumilio_RNA-bd_rpt"/>
</dbReference>
<comment type="function">
    <text evidence="3">RNA-binding nucleolar protein required for pre-rRNA processing. Involved in production of 18S rRNA and assembly of small ribosomal subunit.</text>
</comment>
<reference evidence="6" key="1">
    <citation type="submission" date="2021-11" db="EMBL/GenBank/DDBJ databases">
        <title>Purpureocillium_takamizusanense_genome.</title>
        <authorList>
            <person name="Nguyen N.-H."/>
        </authorList>
    </citation>
    <scope>NUCLEOTIDE SEQUENCE</scope>
    <source>
        <strain evidence="6">PT3</strain>
    </source>
</reference>
<feature type="compositionally biased region" description="Basic and acidic residues" evidence="4">
    <location>
        <begin position="20"/>
        <end position="44"/>
    </location>
</feature>
<feature type="region of interest" description="Disordered" evidence="4">
    <location>
        <begin position="1"/>
        <end position="111"/>
    </location>
</feature>
<dbReference type="SMART" id="SM00025">
    <property type="entry name" value="Pumilio"/>
    <property type="match status" value="3"/>
</dbReference>
<keyword evidence="2" id="KW-0694">RNA-binding</keyword>
<feature type="region of interest" description="Disordered" evidence="4">
    <location>
        <begin position="637"/>
        <end position="688"/>
    </location>
</feature>
<evidence type="ECO:0000313" key="6">
    <source>
        <dbReference type="EMBL" id="UNI14978.1"/>
    </source>
</evidence>
<feature type="compositionally biased region" description="Basic and acidic residues" evidence="4">
    <location>
        <begin position="59"/>
        <end position="75"/>
    </location>
</feature>
<dbReference type="EMBL" id="CP086354">
    <property type="protein sequence ID" value="UNI14978.1"/>
    <property type="molecule type" value="Genomic_DNA"/>
</dbReference>
<dbReference type="KEGG" id="ptkz:JDV02_001553"/>
<evidence type="ECO:0000256" key="4">
    <source>
        <dbReference type="SAM" id="MobiDB-lite"/>
    </source>
</evidence>
<dbReference type="Gene3D" id="1.25.10.10">
    <property type="entry name" value="Leucine-rich Repeat Variant"/>
    <property type="match status" value="1"/>
</dbReference>
<dbReference type="OrthoDB" id="497380at2759"/>
<dbReference type="AlphaFoldDB" id="A0A9Q8Q7C7"/>
<proteinExistence type="predicted"/>
<dbReference type="InterPro" id="IPR040059">
    <property type="entry name" value="PUM3"/>
</dbReference>
<organism evidence="6 7">
    <name type="scientific">Purpureocillium takamizusanense</name>
    <dbReference type="NCBI Taxonomy" id="2060973"/>
    <lineage>
        <taxon>Eukaryota</taxon>
        <taxon>Fungi</taxon>
        <taxon>Dikarya</taxon>
        <taxon>Ascomycota</taxon>
        <taxon>Pezizomycotina</taxon>
        <taxon>Sordariomycetes</taxon>
        <taxon>Hypocreomycetidae</taxon>
        <taxon>Hypocreales</taxon>
        <taxon>Ophiocordycipitaceae</taxon>
        <taxon>Purpureocillium</taxon>
    </lineage>
</organism>
<dbReference type="SUPFAM" id="SSF48371">
    <property type="entry name" value="ARM repeat"/>
    <property type="match status" value="1"/>
</dbReference>
<dbReference type="PROSITE" id="PS50303">
    <property type="entry name" value="PUM_HD"/>
    <property type="match status" value="1"/>
</dbReference>
<evidence type="ECO:0000256" key="1">
    <source>
        <dbReference type="ARBA" id="ARBA00022737"/>
    </source>
</evidence>
<gene>
    <name evidence="6" type="primary">puf6</name>
    <name evidence="6" type="ORF">JDV02_001553</name>
</gene>
<feature type="compositionally biased region" description="Acidic residues" evidence="4">
    <location>
        <begin position="45"/>
        <end position="58"/>
    </location>
</feature>
<evidence type="ECO:0000256" key="2">
    <source>
        <dbReference type="ARBA" id="ARBA00022884"/>
    </source>
</evidence>